<evidence type="ECO:0000256" key="1">
    <source>
        <dbReference type="SAM" id="MobiDB-lite"/>
    </source>
</evidence>
<organism evidence="2 3">
    <name type="scientific">Lutimaribacter saemankumensis</name>
    <dbReference type="NCBI Taxonomy" id="490829"/>
    <lineage>
        <taxon>Bacteria</taxon>
        <taxon>Pseudomonadati</taxon>
        <taxon>Pseudomonadota</taxon>
        <taxon>Alphaproteobacteria</taxon>
        <taxon>Rhodobacterales</taxon>
        <taxon>Roseobacteraceae</taxon>
        <taxon>Lutimaribacter</taxon>
    </lineage>
</organism>
<dbReference type="EMBL" id="FNEB01000003">
    <property type="protein sequence ID" value="SDI51103.1"/>
    <property type="molecule type" value="Genomic_DNA"/>
</dbReference>
<sequence length="335" mass="35832">MMTACHSYRRPPLQAAFSWIRTAMDVILHLGAHRTASTTFQAYLRDNSAGLSRHGISVWDPRRTRNGLFAGIWPAPQMFNCGPQRAEGRIALALAAEAGRGARQVIVSDENILGNPRQGVRAAALYPAAGERVARLAAAFRGRITQAVLSIRCPDAYWASLIAMTAARGHPLPGPMRLAALSDGPRGWRDVVADVACALPGVPLAVMPHEEYGAAPERRLARMLGDAALAPATHARRRLNMAPRLPQLRAALAAAGRDTGHLPAGDGHFAPFTPAQAARMREQYSDDLFWLAAGADGLATLMTEKVPGPEGKTPVPGQTERGHAHDQEGRVAQTG</sequence>
<keyword evidence="3" id="KW-1185">Reference proteome</keyword>
<evidence type="ECO:0000313" key="3">
    <source>
        <dbReference type="Proteomes" id="UP000199340"/>
    </source>
</evidence>
<dbReference type="InterPro" id="IPR027417">
    <property type="entry name" value="P-loop_NTPase"/>
</dbReference>
<dbReference type="RefSeq" id="WP_245723331.1">
    <property type="nucleotide sequence ID" value="NZ_FNEB01000003.1"/>
</dbReference>
<feature type="compositionally biased region" description="Basic and acidic residues" evidence="1">
    <location>
        <begin position="320"/>
        <end position="329"/>
    </location>
</feature>
<dbReference type="Proteomes" id="UP000199340">
    <property type="component" value="Unassembled WGS sequence"/>
</dbReference>
<dbReference type="AlphaFoldDB" id="A0A1G8L5T6"/>
<reference evidence="2 3" key="1">
    <citation type="submission" date="2016-10" db="EMBL/GenBank/DDBJ databases">
        <authorList>
            <person name="de Groot N.N."/>
        </authorList>
    </citation>
    <scope>NUCLEOTIDE SEQUENCE [LARGE SCALE GENOMIC DNA]</scope>
    <source>
        <strain evidence="2 3">DSM 28010</strain>
    </source>
</reference>
<evidence type="ECO:0000313" key="2">
    <source>
        <dbReference type="EMBL" id="SDI51103.1"/>
    </source>
</evidence>
<feature type="region of interest" description="Disordered" evidence="1">
    <location>
        <begin position="304"/>
        <end position="335"/>
    </location>
</feature>
<gene>
    <name evidence="2" type="ORF">SAMN05421850_103192</name>
</gene>
<dbReference type="SUPFAM" id="SSF52540">
    <property type="entry name" value="P-loop containing nucleoside triphosphate hydrolases"/>
    <property type="match status" value="1"/>
</dbReference>
<proteinExistence type="predicted"/>
<accession>A0A1G8L5T6</accession>
<protein>
    <submittedName>
        <fullName evidence="2">Uncharacterized protein</fullName>
    </submittedName>
</protein>
<name>A0A1G8L5T6_9RHOB</name>
<dbReference type="STRING" id="490829.SAMN05421850_103192"/>